<organism evidence="1 2">
    <name type="scientific">Ectopseudomonas toyotomiensis</name>
    <dbReference type="NCBI Taxonomy" id="554344"/>
    <lineage>
        <taxon>Bacteria</taxon>
        <taxon>Pseudomonadati</taxon>
        <taxon>Pseudomonadota</taxon>
        <taxon>Gammaproteobacteria</taxon>
        <taxon>Pseudomonadales</taxon>
        <taxon>Pseudomonadaceae</taxon>
        <taxon>Ectopseudomonas</taxon>
    </lineage>
</organism>
<sequence>MSDIDYPYSQGDRLEERNTYFYSQYHGMAFFPAWRASRQAALAQLPAAQAVQLPPAVESSDDDTLDTVELLTGLLHTDAAAPGKRRLVERLLQRFEVSKRLHRRYDSAFKAMADSGYDNLDLYLQFAALCLHQAEQPGALPFLNGLLKVIDSLISIHSRLTPAQGAQLAWLIAAEQDWVSRIATQADVEIAP</sequence>
<evidence type="ECO:0000313" key="2">
    <source>
        <dbReference type="Proteomes" id="UP001161137"/>
    </source>
</evidence>
<accession>A0AA42IJS4</accession>
<evidence type="ECO:0000313" key="1">
    <source>
        <dbReference type="EMBL" id="MDH0701123.1"/>
    </source>
</evidence>
<dbReference type="Proteomes" id="UP001161137">
    <property type="component" value="Unassembled WGS sequence"/>
</dbReference>
<reference evidence="1" key="1">
    <citation type="submission" date="2022-09" db="EMBL/GenBank/DDBJ databases">
        <title>Intensive care unit water sources are persistently colonized with multi-drug resistant bacteria and are the site of extensive horizontal gene transfer of antibiotic resistance genes.</title>
        <authorList>
            <person name="Diorio-Toth L."/>
        </authorList>
    </citation>
    <scope>NUCLEOTIDE SEQUENCE</scope>
    <source>
        <strain evidence="1">GD03863</strain>
    </source>
</reference>
<gene>
    <name evidence="1" type="ORF">N5D41_06410</name>
</gene>
<proteinExistence type="predicted"/>
<dbReference type="EMBL" id="JAOCDH010000005">
    <property type="protein sequence ID" value="MDH0701123.1"/>
    <property type="molecule type" value="Genomic_DNA"/>
</dbReference>
<dbReference type="RefSeq" id="WP_196459867.1">
    <property type="nucleotide sequence ID" value="NZ_JACFYY010000011.1"/>
</dbReference>
<comment type="caution">
    <text evidence="1">The sequence shown here is derived from an EMBL/GenBank/DDBJ whole genome shotgun (WGS) entry which is preliminary data.</text>
</comment>
<name>A0AA42IJS4_9GAMM</name>
<protein>
    <submittedName>
        <fullName evidence="1">Uncharacterized protein</fullName>
    </submittedName>
</protein>
<dbReference type="AlphaFoldDB" id="A0AA42IJS4"/>